<dbReference type="AlphaFoldDB" id="A0A0A1T4F3"/>
<sequence length="314" mass="34569">MKIACLQHAPKVAEIEDNIDLIERILDKKDVDTLDLLVLPELALTGYNFKSRSEILRYVEPSNASLSVAWAKKAALKYDCIVIVGYPEQAVSTTKKDGSADLFNSAIIVDGDGEIVGNYRKNHLYYTDETWAEEGKGGFYSGHLPGIGQSALGICMDLNPYKFEAPWTAYEFASHAKDTEAQVVILTMAWNTMEPAETFLEQPDEPDMETLSYWLSRLQPLLGADARRETIVVFANRAGREGDATYAGTSAVVGIQGNDIRVYGMVGRGEERLLVVDTDLPAYAKLRFVAKEKVDSPGSSPANDEEAEVGEQES</sequence>
<gene>
    <name evidence="3" type="ORF">VHEMI01150</name>
</gene>
<feature type="compositionally biased region" description="Acidic residues" evidence="1">
    <location>
        <begin position="303"/>
        <end position="314"/>
    </location>
</feature>
<dbReference type="Proteomes" id="UP000039046">
    <property type="component" value="Unassembled WGS sequence"/>
</dbReference>
<keyword evidence="4" id="KW-1185">Reference proteome</keyword>
<accession>A0A0A1T4F3</accession>
<evidence type="ECO:0000313" key="3">
    <source>
        <dbReference type="EMBL" id="CEJ80995.1"/>
    </source>
</evidence>
<dbReference type="OrthoDB" id="201515at2759"/>
<proteinExistence type="predicted"/>
<protein>
    <recommendedName>
        <fullName evidence="2">CN hydrolase domain-containing protein</fullName>
    </recommendedName>
</protein>
<evidence type="ECO:0000259" key="2">
    <source>
        <dbReference type="PROSITE" id="PS50263"/>
    </source>
</evidence>
<dbReference type="GO" id="GO:0030163">
    <property type="term" value="P:protein catabolic process"/>
    <property type="evidence" value="ECO:0007669"/>
    <property type="project" value="TreeGrafter"/>
</dbReference>
<dbReference type="SUPFAM" id="SSF56317">
    <property type="entry name" value="Carbon-nitrogen hydrolase"/>
    <property type="match status" value="1"/>
</dbReference>
<evidence type="ECO:0000313" key="4">
    <source>
        <dbReference type="Proteomes" id="UP000039046"/>
    </source>
</evidence>
<dbReference type="Gene3D" id="3.60.110.10">
    <property type="entry name" value="Carbon-nitrogen hydrolase"/>
    <property type="match status" value="1"/>
</dbReference>
<dbReference type="InterPro" id="IPR039703">
    <property type="entry name" value="Nta1"/>
</dbReference>
<organism evidence="3 4">
    <name type="scientific">[Torrubiella] hemipterigena</name>
    <dbReference type="NCBI Taxonomy" id="1531966"/>
    <lineage>
        <taxon>Eukaryota</taxon>
        <taxon>Fungi</taxon>
        <taxon>Dikarya</taxon>
        <taxon>Ascomycota</taxon>
        <taxon>Pezizomycotina</taxon>
        <taxon>Sordariomycetes</taxon>
        <taxon>Hypocreomycetidae</taxon>
        <taxon>Hypocreales</taxon>
        <taxon>Clavicipitaceae</taxon>
        <taxon>Clavicipitaceae incertae sedis</taxon>
        <taxon>'Torrubiella' clade</taxon>
    </lineage>
</organism>
<dbReference type="GO" id="GO:0070773">
    <property type="term" value="F:protein-N-terminal glutamine amidohydrolase activity"/>
    <property type="evidence" value="ECO:0007669"/>
    <property type="project" value="InterPro"/>
</dbReference>
<dbReference type="GO" id="GO:0008418">
    <property type="term" value="F:protein-N-terminal asparagine amidohydrolase activity"/>
    <property type="evidence" value="ECO:0007669"/>
    <property type="project" value="InterPro"/>
</dbReference>
<dbReference type="PANTHER" id="PTHR11750">
    <property type="entry name" value="PROTEIN N-TERMINAL AMIDASE"/>
    <property type="match status" value="1"/>
</dbReference>
<dbReference type="EMBL" id="CDHN01000001">
    <property type="protein sequence ID" value="CEJ80995.1"/>
    <property type="molecule type" value="Genomic_DNA"/>
</dbReference>
<dbReference type="InterPro" id="IPR003010">
    <property type="entry name" value="C-N_Hydrolase"/>
</dbReference>
<feature type="region of interest" description="Disordered" evidence="1">
    <location>
        <begin position="292"/>
        <end position="314"/>
    </location>
</feature>
<dbReference type="STRING" id="1531966.A0A0A1T4F3"/>
<feature type="domain" description="CN hydrolase" evidence="2">
    <location>
        <begin position="1"/>
        <end position="280"/>
    </location>
</feature>
<dbReference type="PROSITE" id="PS50263">
    <property type="entry name" value="CN_HYDROLASE"/>
    <property type="match status" value="1"/>
</dbReference>
<dbReference type="InterPro" id="IPR036526">
    <property type="entry name" value="C-N_Hydrolase_sf"/>
</dbReference>
<dbReference type="Pfam" id="PF00795">
    <property type="entry name" value="CN_hydrolase"/>
    <property type="match status" value="1"/>
</dbReference>
<dbReference type="HOGENOM" id="CLU_009854_1_1_1"/>
<reference evidence="3 4" key="1">
    <citation type="journal article" date="2015" name="Genome Announc.">
        <title>Draft Genome Sequence and Gene Annotation of the Entomopathogenic Fungus Verticillium hemipterigenum.</title>
        <authorList>
            <person name="Horn F."/>
            <person name="Habel A."/>
            <person name="Scharf D.H."/>
            <person name="Dworschak J."/>
            <person name="Brakhage A.A."/>
            <person name="Guthke R."/>
            <person name="Hertweck C."/>
            <person name="Linde J."/>
        </authorList>
    </citation>
    <scope>NUCLEOTIDE SEQUENCE [LARGE SCALE GENOMIC DNA]</scope>
</reference>
<name>A0A0A1T4F3_9HYPO</name>
<evidence type="ECO:0000256" key="1">
    <source>
        <dbReference type="SAM" id="MobiDB-lite"/>
    </source>
</evidence>
<dbReference type="PANTHER" id="PTHR11750:SF26">
    <property type="entry name" value="PROTEIN N-TERMINAL AMIDASE"/>
    <property type="match status" value="1"/>
</dbReference>